<accession>A0A2X2IGE1</accession>
<keyword evidence="2" id="KW-0326">Glycosidase</keyword>
<evidence type="ECO:0000313" key="3">
    <source>
        <dbReference type="Proteomes" id="UP000251082"/>
    </source>
</evidence>
<gene>
    <name evidence="2" type="primary">ycjM-1_1</name>
    <name evidence="2" type="ORF">NCTC4837_02971</name>
</gene>
<sequence length="177" mass="21090">MKQKITDYLDKIYGGTFTATHLQKLVTRLESAKRLITQRRKKHWDESDVVLITYADQFHSNDLKPLPTFNQFYHQWLQSIFSHVHLLPFYPWSSDDGFSVIDYHQVASEAGEWQDIQQLGECSHLMFDFVCNHMSAKSEWFKNYLQQLPFRVLKISLLRLIRKPISVPSPVRVHYRY</sequence>
<proteinExistence type="predicted"/>
<dbReference type="GO" id="GO:0005975">
    <property type="term" value="P:carbohydrate metabolic process"/>
    <property type="evidence" value="ECO:0007669"/>
    <property type="project" value="InterPro"/>
</dbReference>
<dbReference type="PANTHER" id="PTHR38784">
    <property type="entry name" value="SUCROSE PHOSPHORYLASE"/>
    <property type="match status" value="1"/>
</dbReference>
<dbReference type="GO" id="GO:0009018">
    <property type="term" value="F:sucrose phosphorylase activity"/>
    <property type="evidence" value="ECO:0007669"/>
    <property type="project" value="UniProtKB-EC"/>
</dbReference>
<dbReference type="AlphaFoldDB" id="A0A2X2IGE1"/>
<organism evidence="2 3">
    <name type="scientific">Shigella dysenteriae</name>
    <dbReference type="NCBI Taxonomy" id="622"/>
    <lineage>
        <taxon>Bacteria</taxon>
        <taxon>Pseudomonadati</taxon>
        <taxon>Pseudomonadota</taxon>
        <taxon>Gammaproteobacteria</taxon>
        <taxon>Enterobacterales</taxon>
        <taxon>Enterobacteriaceae</taxon>
        <taxon>Shigella</taxon>
    </lineage>
</organism>
<keyword evidence="2" id="KW-0808">Transferase</keyword>
<dbReference type="InterPro" id="IPR006047">
    <property type="entry name" value="GH13_cat_dom"/>
</dbReference>
<dbReference type="InterPro" id="IPR017853">
    <property type="entry name" value="GH"/>
</dbReference>
<keyword evidence="2" id="KW-0328">Glycosyltransferase</keyword>
<reference evidence="2 3" key="1">
    <citation type="submission" date="2018-06" db="EMBL/GenBank/DDBJ databases">
        <authorList>
            <consortium name="Pathogen Informatics"/>
            <person name="Doyle S."/>
        </authorList>
    </citation>
    <scope>NUCLEOTIDE SEQUENCE [LARGE SCALE GENOMIC DNA]</scope>
    <source>
        <strain evidence="2 3">NCTC4837</strain>
    </source>
</reference>
<dbReference type="GO" id="GO:0016798">
    <property type="term" value="F:hydrolase activity, acting on glycosyl bonds"/>
    <property type="evidence" value="ECO:0007669"/>
    <property type="project" value="UniProtKB-KW"/>
</dbReference>
<evidence type="ECO:0000313" key="2">
    <source>
        <dbReference type="EMBL" id="SPZ78223.1"/>
    </source>
</evidence>
<dbReference type="Gene3D" id="3.20.20.80">
    <property type="entry name" value="Glycosidases"/>
    <property type="match status" value="1"/>
</dbReference>
<keyword evidence="2" id="KW-0378">Hydrolase</keyword>
<name>A0A2X2IGE1_SHIDY</name>
<dbReference type="EC" id="2.4.1.7" evidence="2"/>
<dbReference type="PANTHER" id="PTHR38784:SF1">
    <property type="entry name" value="SUCROSE PHOSPHORYLASE"/>
    <property type="match status" value="1"/>
</dbReference>
<protein>
    <submittedName>
        <fullName evidence="2">Putative glycosidase</fullName>
        <ecNumber evidence="2">2.4.1.7</ecNumber>
    </submittedName>
</protein>
<dbReference type="SUPFAM" id="SSF51445">
    <property type="entry name" value="(Trans)glycosidases"/>
    <property type="match status" value="1"/>
</dbReference>
<evidence type="ECO:0000259" key="1">
    <source>
        <dbReference type="Pfam" id="PF00128"/>
    </source>
</evidence>
<dbReference type="Pfam" id="PF00128">
    <property type="entry name" value="Alpha-amylase"/>
    <property type="match status" value="1"/>
</dbReference>
<feature type="domain" description="Glycosyl hydrolase family 13 catalytic" evidence="1">
    <location>
        <begin position="83"/>
        <end position="146"/>
    </location>
</feature>
<dbReference type="EMBL" id="UAUQ01000007">
    <property type="protein sequence ID" value="SPZ78223.1"/>
    <property type="molecule type" value="Genomic_DNA"/>
</dbReference>
<dbReference type="Proteomes" id="UP000251082">
    <property type="component" value="Unassembled WGS sequence"/>
</dbReference>